<sequence length="385" mass="44014">MVPKLKFVSAENVIKSLLLNKAPVLESFHLKTNFGDARDRIETWLAIAFARKLRELLLEVDSEHDDLVTLSSVLFSYNDTLEILVLRSCYIHLEFPTRVRMLCLRKLHLYGVLLNDEASVCNLFGGCPVLEDLVVHQIKNINVGTFTIEVPSLQRLTIYQRKSSSLEGKEKGGYVINAPSLRYLSIEGSGFDGLEFCLIENAPELVEARIKDVSDITNENILESLTSAKHLSLHLSPLEIKYPSGKIFYQLLSLELSTNEKEWWNLLSLMLDASPILQILKLSDTSCSEKDCTVNRKKWNQPNGAPECLLYHLETLVWTRYEWQREDEKEVATYILENARRLKKATFAAKPIESKEFEKAEKRREMLNELASVVKALNSCHLVLE</sequence>
<feature type="domain" description="FBD" evidence="1">
    <location>
        <begin position="307"/>
        <end position="385"/>
    </location>
</feature>
<dbReference type="AlphaFoldDB" id="A0AAU9SEU0"/>
<dbReference type="InterPro" id="IPR055411">
    <property type="entry name" value="LRR_FXL15/At3g58940/PEG3-like"/>
</dbReference>
<dbReference type="InterPro" id="IPR006566">
    <property type="entry name" value="FBD"/>
</dbReference>
<dbReference type="SUPFAM" id="SSF52058">
    <property type="entry name" value="L domain-like"/>
    <property type="match status" value="1"/>
</dbReference>
<dbReference type="PANTHER" id="PTHR31900">
    <property type="entry name" value="F-BOX/RNI SUPERFAMILY PROTEIN-RELATED"/>
    <property type="match status" value="1"/>
</dbReference>
<dbReference type="Pfam" id="PF24758">
    <property type="entry name" value="LRR_At5g56370"/>
    <property type="match status" value="1"/>
</dbReference>
<protein>
    <recommendedName>
        <fullName evidence="1">FBD domain-containing protein</fullName>
    </recommendedName>
</protein>
<proteinExistence type="predicted"/>
<evidence type="ECO:0000259" key="1">
    <source>
        <dbReference type="SMART" id="SM00579"/>
    </source>
</evidence>
<keyword evidence="3" id="KW-1185">Reference proteome</keyword>
<organism evidence="2 3">
    <name type="scientific">Thlaspi arvense</name>
    <name type="common">Field penny-cress</name>
    <dbReference type="NCBI Taxonomy" id="13288"/>
    <lineage>
        <taxon>Eukaryota</taxon>
        <taxon>Viridiplantae</taxon>
        <taxon>Streptophyta</taxon>
        <taxon>Embryophyta</taxon>
        <taxon>Tracheophyta</taxon>
        <taxon>Spermatophyta</taxon>
        <taxon>Magnoliopsida</taxon>
        <taxon>eudicotyledons</taxon>
        <taxon>Gunneridae</taxon>
        <taxon>Pentapetalae</taxon>
        <taxon>rosids</taxon>
        <taxon>malvids</taxon>
        <taxon>Brassicales</taxon>
        <taxon>Brassicaceae</taxon>
        <taxon>Thlaspideae</taxon>
        <taxon>Thlaspi</taxon>
    </lineage>
</organism>
<dbReference type="PANTHER" id="PTHR31900:SF34">
    <property type="entry name" value="EMB|CAB62440.1-RELATED"/>
    <property type="match status" value="1"/>
</dbReference>
<dbReference type="EMBL" id="OU466861">
    <property type="protein sequence ID" value="CAH2064109.1"/>
    <property type="molecule type" value="Genomic_DNA"/>
</dbReference>
<dbReference type="InterPro" id="IPR050232">
    <property type="entry name" value="FBL13/AtMIF1-like"/>
</dbReference>
<evidence type="ECO:0000313" key="3">
    <source>
        <dbReference type="Proteomes" id="UP000836841"/>
    </source>
</evidence>
<gene>
    <name evidence="2" type="ORF">TAV2_LOCUS17757</name>
</gene>
<reference evidence="2 3" key="1">
    <citation type="submission" date="2022-03" db="EMBL/GenBank/DDBJ databases">
        <authorList>
            <person name="Nunn A."/>
            <person name="Chopra R."/>
            <person name="Nunn A."/>
            <person name="Contreras Garrido A."/>
        </authorList>
    </citation>
    <scope>NUCLEOTIDE SEQUENCE [LARGE SCALE GENOMIC DNA]</scope>
</reference>
<dbReference type="Proteomes" id="UP000836841">
    <property type="component" value="Chromosome 5"/>
</dbReference>
<evidence type="ECO:0000313" key="2">
    <source>
        <dbReference type="EMBL" id="CAH2064109.1"/>
    </source>
</evidence>
<dbReference type="SMART" id="SM00579">
    <property type="entry name" value="FBD"/>
    <property type="match status" value="1"/>
</dbReference>
<dbReference type="InterPro" id="IPR032675">
    <property type="entry name" value="LRR_dom_sf"/>
</dbReference>
<name>A0AAU9SEU0_THLAR</name>
<dbReference type="Gene3D" id="3.80.10.10">
    <property type="entry name" value="Ribonuclease Inhibitor"/>
    <property type="match status" value="1"/>
</dbReference>
<dbReference type="Pfam" id="PF08387">
    <property type="entry name" value="FBD"/>
    <property type="match status" value="1"/>
</dbReference>
<accession>A0AAU9SEU0</accession>